<feature type="chain" id="PRO_5043597006" evidence="1">
    <location>
        <begin position="40"/>
        <end position="82"/>
    </location>
</feature>
<sequence>MQGEINPTIANIRLGLWRCTVSGAHQCCLFLLLFDDVGCQGSRIAYRNKPWRKKDQGSVETGSELGQLFQNIQTKASKQRSE</sequence>
<evidence type="ECO:0000313" key="2">
    <source>
        <dbReference type="EMBL" id="KAJ1105204.1"/>
    </source>
</evidence>
<comment type="caution">
    <text evidence="2">The sequence shown here is derived from an EMBL/GenBank/DDBJ whole genome shotgun (WGS) entry which is preliminary data.</text>
</comment>
<gene>
    <name evidence="2" type="ORF">NDU88_002612</name>
</gene>
<keyword evidence="3" id="KW-1185">Reference proteome</keyword>
<dbReference type="Proteomes" id="UP001066276">
    <property type="component" value="Chromosome 9"/>
</dbReference>
<reference evidence="2" key="1">
    <citation type="journal article" date="2022" name="bioRxiv">
        <title>Sequencing and chromosome-scale assembly of the giantPleurodeles waltlgenome.</title>
        <authorList>
            <person name="Brown T."/>
            <person name="Elewa A."/>
            <person name="Iarovenko S."/>
            <person name="Subramanian E."/>
            <person name="Araus A.J."/>
            <person name="Petzold A."/>
            <person name="Susuki M."/>
            <person name="Suzuki K.-i.T."/>
            <person name="Hayashi T."/>
            <person name="Toyoda A."/>
            <person name="Oliveira C."/>
            <person name="Osipova E."/>
            <person name="Leigh N.D."/>
            <person name="Simon A."/>
            <person name="Yun M.H."/>
        </authorList>
    </citation>
    <scope>NUCLEOTIDE SEQUENCE</scope>
    <source>
        <strain evidence="2">20211129_DDA</strain>
        <tissue evidence="2">Liver</tissue>
    </source>
</reference>
<keyword evidence="1" id="KW-0732">Signal</keyword>
<dbReference type="AlphaFoldDB" id="A0AAV7MQ61"/>
<name>A0AAV7MQ61_PLEWA</name>
<feature type="signal peptide" evidence="1">
    <location>
        <begin position="1"/>
        <end position="39"/>
    </location>
</feature>
<protein>
    <submittedName>
        <fullName evidence="2">Uncharacterized protein</fullName>
    </submittedName>
</protein>
<accession>A0AAV7MQ61</accession>
<evidence type="ECO:0000313" key="3">
    <source>
        <dbReference type="Proteomes" id="UP001066276"/>
    </source>
</evidence>
<evidence type="ECO:0000256" key="1">
    <source>
        <dbReference type="SAM" id="SignalP"/>
    </source>
</evidence>
<organism evidence="2 3">
    <name type="scientific">Pleurodeles waltl</name>
    <name type="common">Iberian ribbed newt</name>
    <dbReference type="NCBI Taxonomy" id="8319"/>
    <lineage>
        <taxon>Eukaryota</taxon>
        <taxon>Metazoa</taxon>
        <taxon>Chordata</taxon>
        <taxon>Craniata</taxon>
        <taxon>Vertebrata</taxon>
        <taxon>Euteleostomi</taxon>
        <taxon>Amphibia</taxon>
        <taxon>Batrachia</taxon>
        <taxon>Caudata</taxon>
        <taxon>Salamandroidea</taxon>
        <taxon>Salamandridae</taxon>
        <taxon>Pleurodelinae</taxon>
        <taxon>Pleurodeles</taxon>
    </lineage>
</organism>
<proteinExistence type="predicted"/>
<dbReference type="EMBL" id="JANPWB010000013">
    <property type="protein sequence ID" value="KAJ1105204.1"/>
    <property type="molecule type" value="Genomic_DNA"/>
</dbReference>